<dbReference type="PIRSF" id="PIRSF000208">
    <property type="entry name" value="P450R"/>
    <property type="match status" value="1"/>
</dbReference>
<dbReference type="STRING" id="29655.A0A0K9PVM3"/>
<dbReference type="GO" id="GO:0005789">
    <property type="term" value="C:endoplasmic reticulum membrane"/>
    <property type="evidence" value="ECO:0007669"/>
    <property type="project" value="UniProtKB-SubCell"/>
</dbReference>
<feature type="binding site" evidence="12">
    <location>
        <begin position="468"/>
        <end position="471"/>
    </location>
    <ligand>
        <name>FAD</name>
        <dbReference type="ChEBI" id="CHEBI:57692"/>
    </ligand>
</feature>
<dbReference type="InterPro" id="IPR039261">
    <property type="entry name" value="FNR_nucleotide-bd"/>
</dbReference>
<feature type="transmembrane region" description="Helical" evidence="12">
    <location>
        <begin position="25"/>
        <end position="43"/>
    </location>
</feature>
<dbReference type="GO" id="GO:0050661">
    <property type="term" value="F:NADP binding"/>
    <property type="evidence" value="ECO:0007669"/>
    <property type="project" value="UniProtKB-UniRule"/>
</dbReference>
<dbReference type="GO" id="GO:0010181">
    <property type="term" value="F:FMN binding"/>
    <property type="evidence" value="ECO:0000318"/>
    <property type="project" value="GO_Central"/>
</dbReference>
<keyword evidence="4 12" id="KW-0812">Transmembrane</keyword>
<dbReference type="InterPro" id="IPR001709">
    <property type="entry name" value="Flavoprot_Pyr_Nucl_cyt_Rdtase"/>
</dbReference>
<keyword evidence="3 12" id="KW-0288">FMN</keyword>
<dbReference type="Gene3D" id="1.20.990.10">
    <property type="entry name" value="NADPH-cytochrome p450 Reductase, Chain A, domain 3"/>
    <property type="match status" value="1"/>
</dbReference>
<comment type="function">
    <text evidence="12">This enzyme is required for electron transfer from NADP to cytochrome P450 in microsomes. It can also provide electron transfer to heme oxygenase and cytochrome B5.</text>
</comment>
<comment type="caution">
    <text evidence="16">The sequence shown here is derived from an EMBL/GenBank/DDBJ whole genome shotgun (WGS) entry which is preliminary data.</text>
</comment>
<comment type="similarity">
    <text evidence="12 13">In the C-terminal section; belongs to the flavoprotein pyridine nucleotide cytochrome reductase family.</text>
</comment>
<feature type="binding site" evidence="12">
    <location>
        <begin position="180"/>
        <end position="189"/>
    </location>
    <ligand>
        <name>FMN</name>
        <dbReference type="ChEBI" id="CHEBI:58210"/>
    </ligand>
</feature>
<evidence type="ECO:0000313" key="16">
    <source>
        <dbReference type="EMBL" id="KMZ72280.1"/>
    </source>
</evidence>
<comment type="catalytic activity">
    <reaction evidence="11">
        <text>2 oxidized [cytochrome P450] + NADPH = 2 reduced [cytochrome P450] + NADP(+) + H(+)</text>
        <dbReference type="Rhea" id="RHEA:24040"/>
        <dbReference type="Rhea" id="RHEA-COMP:14627"/>
        <dbReference type="Rhea" id="RHEA-COMP:14628"/>
        <dbReference type="ChEBI" id="CHEBI:15378"/>
        <dbReference type="ChEBI" id="CHEBI:55376"/>
        <dbReference type="ChEBI" id="CHEBI:57783"/>
        <dbReference type="ChEBI" id="CHEBI:58349"/>
        <dbReference type="ChEBI" id="CHEBI:60344"/>
        <dbReference type="EC" id="1.6.2.4"/>
    </reaction>
    <physiologicalReaction direction="left-to-right" evidence="11">
        <dbReference type="Rhea" id="RHEA:24041"/>
    </physiologicalReaction>
</comment>
<dbReference type="Gene3D" id="3.40.50.80">
    <property type="entry name" value="Nucleotide-binding domain of ferredoxin-NADP reductase (FNR) module"/>
    <property type="match status" value="1"/>
</dbReference>
<evidence type="ECO:0000256" key="12">
    <source>
        <dbReference type="HAMAP-Rule" id="MF_03212"/>
    </source>
</evidence>
<evidence type="ECO:0000256" key="6">
    <source>
        <dbReference type="ARBA" id="ARBA00022827"/>
    </source>
</evidence>
<dbReference type="Gene3D" id="3.40.50.360">
    <property type="match status" value="1"/>
</dbReference>
<dbReference type="Pfam" id="PF00258">
    <property type="entry name" value="Flavodoxin_1"/>
    <property type="match status" value="1"/>
</dbReference>
<dbReference type="Gene3D" id="2.40.30.10">
    <property type="entry name" value="Translation factors"/>
    <property type="match status" value="1"/>
</dbReference>
<dbReference type="PROSITE" id="PS51384">
    <property type="entry name" value="FAD_FR"/>
    <property type="match status" value="1"/>
</dbReference>
<dbReference type="GO" id="GO:0050660">
    <property type="term" value="F:flavin adenine dinucleotide binding"/>
    <property type="evidence" value="ECO:0000318"/>
    <property type="project" value="GO_Central"/>
</dbReference>
<feature type="binding site" evidence="12">
    <location>
        <position position="690"/>
    </location>
    <ligand>
        <name>FAD</name>
        <dbReference type="ChEBI" id="CHEBI:57692"/>
    </ligand>
</feature>
<dbReference type="InterPro" id="IPR008254">
    <property type="entry name" value="Flavodoxin/NO_synth"/>
</dbReference>
<evidence type="ECO:0000256" key="2">
    <source>
        <dbReference type="ARBA" id="ARBA00022630"/>
    </source>
</evidence>
<evidence type="ECO:0000259" key="14">
    <source>
        <dbReference type="PROSITE" id="PS50902"/>
    </source>
</evidence>
<dbReference type="InterPro" id="IPR023173">
    <property type="entry name" value="NADPH_Cyt_P450_Rdtase_alpha"/>
</dbReference>
<feature type="binding site" evidence="12">
    <location>
        <begin position="616"/>
        <end position="620"/>
    </location>
    <ligand>
        <name>NADP(+)</name>
        <dbReference type="ChEBI" id="CHEBI:58349"/>
    </ligand>
</feature>
<keyword evidence="17" id="KW-1185">Reference proteome</keyword>
<feature type="binding site" evidence="12">
    <location>
        <begin position="142"/>
        <end position="145"/>
    </location>
    <ligand>
        <name>FMN</name>
        <dbReference type="ChEBI" id="CHEBI:58210"/>
    </ligand>
</feature>
<dbReference type="SUPFAM" id="SSF52343">
    <property type="entry name" value="Ferredoxin reductase-like, C-terminal NADP-linked domain"/>
    <property type="match status" value="1"/>
</dbReference>
<dbReference type="InterPro" id="IPR001094">
    <property type="entry name" value="Flavdoxin-like"/>
</dbReference>
<evidence type="ECO:0000256" key="3">
    <source>
        <dbReference type="ARBA" id="ARBA00022643"/>
    </source>
</evidence>
<dbReference type="GO" id="GO:0005829">
    <property type="term" value="C:cytosol"/>
    <property type="evidence" value="ECO:0000318"/>
    <property type="project" value="GO_Central"/>
</dbReference>
<dbReference type="CDD" id="cd06204">
    <property type="entry name" value="CYPOR"/>
    <property type="match status" value="1"/>
</dbReference>
<protein>
    <recommendedName>
        <fullName evidence="12 13">NADPH--cytochrome P450 reductase</fullName>
        <shortName evidence="12">CPR</shortName>
        <shortName evidence="12">P450R</shortName>
        <ecNumber evidence="12 13">1.6.2.4</ecNumber>
    </recommendedName>
</protein>
<dbReference type="FunFam" id="1.20.990.10:FF:000003">
    <property type="entry name" value="NADPH--cytochrome P450 reductase"/>
    <property type="match status" value="1"/>
</dbReference>
<dbReference type="PANTHER" id="PTHR19384:SF17">
    <property type="entry name" value="NADPH--CYTOCHROME P450 REDUCTASE"/>
    <property type="match status" value="1"/>
</dbReference>
<evidence type="ECO:0000256" key="4">
    <source>
        <dbReference type="ARBA" id="ARBA00022692"/>
    </source>
</evidence>
<keyword evidence="9 12" id="KW-0560">Oxidoreductase</keyword>
<feature type="binding site" evidence="12">
    <location>
        <position position="215"/>
    </location>
    <ligand>
        <name>FMN</name>
        <dbReference type="ChEBI" id="CHEBI:58210"/>
    </ligand>
</feature>
<dbReference type="HAMAP" id="MF_03212">
    <property type="entry name" value="NCPR"/>
    <property type="match status" value="1"/>
</dbReference>
<comment type="subcellular location">
    <subcellularLocation>
        <location evidence="1 12">Endoplasmic reticulum membrane</location>
        <topology evidence="1 12">Single-pass membrane protein</topology>
        <orientation evidence="1 12">Cytoplasmic side</orientation>
    </subcellularLocation>
</comment>
<dbReference type="InterPro" id="IPR023208">
    <property type="entry name" value="P450R"/>
</dbReference>
<dbReference type="FunFam" id="3.40.50.80:FF:000001">
    <property type="entry name" value="NADPH--cytochrome P450 reductase 1"/>
    <property type="match status" value="1"/>
</dbReference>
<dbReference type="GO" id="GO:0003958">
    <property type="term" value="F:NADPH-hemoprotein reductase activity"/>
    <property type="evidence" value="ECO:0000318"/>
    <property type="project" value="GO_Central"/>
</dbReference>
<evidence type="ECO:0000256" key="7">
    <source>
        <dbReference type="ARBA" id="ARBA00022857"/>
    </source>
</evidence>
<keyword evidence="7 12" id="KW-0521">NADP</keyword>
<dbReference type="PANTHER" id="PTHR19384">
    <property type="entry name" value="NITRIC OXIDE SYNTHASE-RELATED"/>
    <property type="match status" value="1"/>
</dbReference>
<dbReference type="OMA" id="HRMYSIA"/>
<feature type="binding site" evidence="12">
    <location>
        <position position="307"/>
    </location>
    <ligand>
        <name>NADP(+)</name>
        <dbReference type="ChEBI" id="CHEBI:58349"/>
    </ligand>
</feature>
<evidence type="ECO:0000256" key="9">
    <source>
        <dbReference type="ARBA" id="ARBA00023002"/>
    </source>
</evidence>
<feature type="domain" description="Flavodoxin-like" evidence="14">
    <location>
        <begin position="81"/>
        <end position="231"/>
    </location>
</feature>
<evidence type="ECO:0000256" key="8">
    <source>
        <dbReference type="ARBA" id="ARBA00022989"/>
    </source>
</evidence>
<dbReference type="EMBL" id="LFYR01000640">
    <property type="protein sequence ID" value="KMZ72280.1"/>
    <property type="molecule type" value="Genomic_DNA"/>
</dbReference>
<dbReference type="InterPro" id="IPR017938">
    <property type="entry name" value="Riboflavin_synthase-like_b-brl"/>
</dbReference>
<dbReference type="AlphaFoldDB" id="A0A0K9PVM3"/>
<evidence type="ECO:0000313" key="17">
    <source>
        <dbReference type="Proteomes" id="UP000036987"/>
    </source>
</evidence>
<dbReference type="InterPro" id="IPR029039">
    <property type="entry name" value="Flavoprotein-like_sf"/>
</dbReference>
<comment type="cofactor">
    <cofactor evidence="12">
        <name>FMN</name>
        <dbReference type="ChEBI" id="CHEBI:58210"/>
    </cofactor>
    <text evidence="12">Binds 1 FMN per monomer.</text>
</comment>
<comment type="similarity">
    <text evidence="12">Belongs to the NADPH--cytochrome P450 reductase family.</text>
</comment>
<keyword evidence="6 12" id="KW-0274">FAD</keyword>
<feature type="binding site" evidence="12">
    <location>
        <begin position="610"/>
        <end position="611"/>
    </location>
    <ligand>
        <name>NADP(+)</name>
        <dbReference type="ChEBI" id="CHEBI:58349"/>
    </ligand>
</feature>
<dbReference type="OrthoDB" id="1856718at2759"/>
<evidence type="ECO:0000256" key="1">
    <source>
        <dbReference type="ARBA" id="ARBA00004131"/>
    </source>
</evidence>
<dbReference type="SUPFAM" id="SSF63380">
    <property type="entry name" value="Riboflavin synthase domain-like"/>
    <property type="match status" value="1"/>
</dbReference>
<keyword evidence="5 12" id="KW-0256">Endoplasmic reticulum</keyword>
<comment type="caution">
    <text evidence="12">Lacks conserved residue(s) required for the propagation of feature annotation.</text>
</comment>
<accession>A0A0K9PVM3</accession>
<dbReference type="InterPro" id="IPR017927">
    <property type="entry name" value="FAD-bd_FR_type"/>
</dbReference>
<dbReference type="EC" id="1.6.2.4" evidence="12 13"/>
<name>A0A0K9PVM3_ZOSMR</name>
<organism evidence="16 17">
    <name type="scientific">Zostera marina</name>
    <name type="common">Eelgrass</name>
    <dbReference type="NCBI Taxonomy" id="29655"/>
    <lineage>
        <taxon>Eukaryota</taxon>
        <taxon>Viridiplantae</taxon>
        <taxon>Streptophyta</taxon>
        <taxon>Embryophyta</taxon>
        <taxon>Tracheophyta</taxon>
        <taxon>Spermatophyta</taxon>
        <taxon>Magnoliopsida</taxon>
        <taxon>Liliopsida</taxon>
        <taxon>Zosteraceae</taxon>
        <taxon>Zostera</taxon>
    </lineage>
</organism>
<comment type="similarity">
    <text evidence="12">In the N-terminal section; belongs to the flavodoxin family.</text>
</comment>
<evidence type="ECO:0000256" key="11">
    <source>
        <dbReference type="ARBA" id="ARBA00052261"/>
    </source>
</evidence>
<gene>
    <name evidence="16" type="ORF">ZOSMA_168G00160</name>
</gene>
<dbReference type="Proteomes" id="UP000036987">
    <property type="component" value="Unassembled WGS sequence"/>
</dbReference>
<reference evidence="17" key="1">
    <citation type="journal article" date="2016" name="Nature">
        <title>The genome of the seagrass Zostera marina reveals angiosperm adaptation to the sea.</title>
        <authorList>
            <person name="Olsen J.L."/>
            <person name="Rouze P."/>
            <person name="Verhelst B."/>
            <person name="Lin Y.-C."/>
            <person name="Bayer T."/>
            <person name="Collen J."/>
            <person name="Dattolo E."/>
            <person name="De Paoli E."/>
            <person name="Dittami S."/>
            <person name="Maumus F."/>
            <person name="Michel G."/>
            <person name="Kersting A."/>
            <person name="Lauritano C."/>
            <person name="Lohaus R."/>
            <person name="Toepel M."/>
            <person name="Tonon T."/>
            <person name="Vanneste K."/>
            <person name="Amirebrahimi M."/>
            <person name="Brakel J."/>
            <person name="Bostroem C."/>
            <person name="Chovatia M."/>
            <person name="Grimwood J."/>
            <person name="Jenkins J.W."/>
            <person name="Jueterbock A."/>
            <person name="Mraz A."/>
            <person name="Stam W.T."/>
            <person name="Tice H."/>
            <person name="Bornberg-Bauer E."/>
            <person name="Green P.J."/>
            <person name="Pearson G.A."/>
            <person name="Procaccini G."/>
            <person name="Duarte C.M."/>
            <person name="Schmutz J."/>
            <person name="Reusch T.B.H."/>
            <person name="Van de Peer Y."/>
        </authorList>
    </citation>
    <scope>NUCLEOTIDE SEQUENCE [LARGE SCALE GENOMIC DNA]</scope>
    <source>
        <strain evidence="17">cv. Finnish</strain>
    </source>
</reference>
<evidence type="ECO:0000256" key="10">
    <source>
        <dbReference type="ARBA" id="ARBA00023136"/>
    </source>
</evidence>
<dbReference type="PRINTS" id="PR00369">
    <property type="entry name" value="FLAVODOXIN"/>
</dbReference>
<feature type="binding site" evidence="12">
    <location>
        <begin position="87"/>
        <end position="92"/>
    </location>
    <ligand>
        <name>FMN</name>
        <dbReference type="ChEBI" id="CHEBI:58210"/>
    </ligand>
</feature>
<dbReference type="Pfam" id="PF00175">
    <property type="entry name" value="NAD_binding_1"/>
    <property type="match status" value="1"/>
</dbReference>
<evidence type="ECO:0000256" key="5">
    <source>
        <dbReference type="ARBA" id="ARBA00022824"/>
    </source>
</evidence>
<keyword evidence="2 12" id="KW-0285">Flavoprotein</keyword>
<proteinExistence type="inferred from homology"/>
<evidence type="ECO:0000256" key="13">
    <source>
        <dbReference type="PIRNR" id="PIRNR000208"/>
    </source>
</evidence>
<comment type="cofactor">
    <cofactor evidence="12">
        <name>FAD</name>
        <dbReference type="ChEBI" id="CHEBI:57692"/>
    </cofactor>
    <text evidence="12">Binds 1 FAD per monomer.</text>
</comment>
<dbReference type="FunFam" id="3.40.50.360:FF:000023">
    <property type="entry name" value="NADPH--cytochrome P450 reductase"/>
    <property type="match status" value="1"/>
</dbReference>
<evidence type="ECO:0000259" key="15">
    <source>
        <dbReference type="PROSITE" id="PS51384"/>
    </source>
</evidence>
<feature type="binding site" evidence="12">
    <location>
        <position position="549"/>
    </location>
    <ligand>
        <name>NADP(+)</name>
        <dbReference type="ChEBI" id="CHEBI:58349"/>
    </ligand>
</feature>
<feature type="binding site" evidence="12">
    <location>
        <position position="652"/>
    </location>
    <ligand>
        <name>NADP(+)</name>
        <dbReference type="ChEBI" id="CHEBI:58349"/>
    </ligand>
</feature>
<dbReference type="SUPFAM" id="SSF52218">
    <property type="entry name" value="Flavoproteins"/>
    <property type="match status" value="1"/>
</dbReference>
<feature type="domain" description="FAD-binding FR-type" evidence="15">
    <location>
        <begin position="287"/>
        <end position="535"/>
    </location>
</feature>
<dbReference type="InterPro" id="IPR003097">
    <property type="entry name" value="CysJ-like_FAD-binding"/>
</dbReference>
<sequence>MANVLEILKAMLLEANSTDPESLKMILVTSVAVFVGCVFLFLWRFSSSSSSGNTLGKKIEPLKPLIVKKDADEVDDGKKKVTIFFGTQTGTAEGFAKSLAEEAKARYEKAVFKTVDLDDYAAEDDEYEEKFKKETLIFFFLATYGDGEPTDNAAKFYRWFTEGEEREPWLQNLQYAIFGLGNKQYEHFNKVAKVVDQGLSDQGGKRLIPTGLGDDDQCIEDDFSAWKELVWPELDQLLRNEDDKSNPTTPYTAAVPEYRIVFMEPSNVSHLDKMTSLSNGHSVHDIHNPYRCNVAVRRELHTQESDRSCIHLEFDIIGTGLQYETGDHLGVFTENSNEVVEEAEKLLGYSSDIFFSIHSDNEDGTPLSGSNLASPFPSPCTLREALTRYADLLNSPRKAALTALAAHASDPTEAEKLRHLAHPAGKEEYSQWIVASQRSLLEVMGAFPSAKPPLGVFFAAISPRLQPRYYSISSSPRMAPSRIHVTSALVYGPTPTGRIHKGVCSTWMKHSVPLEESSNCSWAPIYVRQSNFKLPEDLSLPIVMIGPGTGFAPFRGFLQERLALKNSGTDLGHSVLFFGCRNRKMDFIYEDELNNFVESGALSELIVAFSREGPAKEYVQHKMAEKASEIWDVVSRGGYIYVCGDAKGMARDVHRVLHTIVQEQGCLDNSKTESFVKNLQMEGRYLRDVW</sequence>
<feature type="binding site" evidence="12">
    <location>
        <begin position="486"/>
        <end position="488"/>
    </location>
    <ligand>
        <name>FAD</name>
        <dbReference type="ChEBI" id="CHEBI:57692"/>
    </ligand>
</feature>
<keyword evidence="8 12" id="KW-1133">Transmembrane helix</keyword>
<dbReference type="Pfam" id="PF00667">
    <property type="entry name" value="FAD_binding_1"/>
    <property type="match status" value="1"/>
</dbReference>
<dbReference type="InterPro" id="IPR001433">
    <property type="entry name" value="OxRdtase_FAD/NAD-bd"/>
</dbReference>
<dbReference type="PROSITE" id="PS50902">
    <property type="entry name" value="FLAVODOXIN_LIKE"/>
    <property type="match status" value="1"/>
</dbReference>
<feature type="binding site" evidence="12">
    <location>
        <begin position="502"/>
        <end position="505"/>
    </location>
    <ligand>
        <name>FAD</name>
        <dbReference type="ChEBI" id="CHEBI:57692"/>
    </ligand>
</feature>
<keyword evidence="10 12" id="KW-0472">Membrane</keyword>
<dbReference type="PRINTS" id="PR00371">
    <property type="entry name" value="FPNCR"/>
</dbReference>